<dbReference type="PANTHER" id="PTHR22773">
    <property type="entry name" value="NADH DEHYDROGENASE"/>
    <property type="match status" value="1"/>
</dbReference>
<feature type="transmembrane region" description="Helical" evidence="5">
    <location>
        <begin position="12"/>
        <end position="34"/>
    </location>
</feature>
<feature type="transmembrane region" description="Helical" evidence="5">
    <location>
        <begin position="82"/>
        <end position="100"/>
    </location>
</feature>
<comment type="subcellular location">
    <subcellularLocation>
        <location evidence="5">Cell membrane</location>
        <topology evidence="5">Multi-pass membrane protein</topology>
    </subcellularLocation>
    <subcellularLocation>
        <location evidence="1">Endomembrane system</location>
        <topology evidence="1">Multi-pass membrane protein</topology>
    </subcellularLocation>
    <subcellularLocation>
        <location evidence="6">Membrane</location>
        <topology evidence="6">Multi-pass membrane protein</topology>
    </subcellularLocation>
</comment>
<feature type="transmembrane region" description="Helical" evidence="5">
    <location>
        <begin position="209"/>
        <end position="234"/>
    </location>
</feature>
<feature type="transmembrane region" description="Helical" evidence="5">
    <location>
        <begin position="135"/>
        <end position="154"/>
    </location>
</feature>
<keyword evidence="5" id="KW-1278">Translocase</keyword>
<evidence type="ECO:0000256" key="2">
    <source>
        <dbReference type="ARBA" id="ARBA00022692"/>
    </source>
</evidence>
<dbReference type="GO" id="GO:0050136">
    <property type="term" value="F:NADH dehydrogenase (quinone) (non-electrogenic) activity"/>
    <property type="evidence" value="ECO:0007669"/>
    <property type="project" value="UniProtKB-UniRule"/>
</dbReference>
<protein>
    <recommendedName>
        <fullName evidence="5">NADH-quinone oxidoreductase subunit N</fullName>
        <ecNumber evidence="5">7.1.1.-</ecNumber>
    </recommendedName>
    <alternativeName>
        <fullName evidence="5">NADH dehydrogenase I subunit N</fullName>
    </alternativeName>
    <alternativeName>
        <fullName evidence="5">NDH-1 subunit N</fullName>
    </alternativeName>
</protein>
<dbReference type="InterPro" id="IPR010096">
    <property type="entry name" value="NADH-Q_OxRdtase_suN/2"/>
</dbReference>
<dbReference type="GO" id="GO:0048038">
    <property type="term" value="F:quinone binding"/>
    <property type="evidence" value="ECO:0007669"/>
    <property type="project" value="UniProtKB-KW"/>
</dbReference>
<proteinExistence type="inferred from homology"/>
<dbReference type="AlphaFoldDB" id="A0A3A8I8W2"/>
<feature type="transmembrane region" description="Helical" evidence="5">
    <location>
        <begin position="112"/>
        <end position="129"/>
    </location>
</feature>
<keyword evidence="9" id="KW-1185">Reference proteome</keyword>
<feature type="transmembrane region" description="Helical" evidence="5">
    <location>
        <begin position="279"/>
        <end position="299"/>
    </location>
</feature>
<feature type="transmembrane region" description="Helical" evidence="5">
    <location>
        <begin position="359"/>
        <end position="380"/>
    </location>
</feature>
<evidence type="ECO:0000313" key="9">
    <source>
        <dbReference type="Proteomes" id="UP000563426"/>
    </source>
</evidence>
<name>A0A3A8I8W2_9BACT</name>
<keyword evidence="5" id="KW-0520">NAD</keyword>
<feature type="transmembrane region" description="Helical" evidence="5">
    <location>
        <begin position="306"/>
        <end position="329"/>
    </location>
</feature>
<keyword evidence="3 5" id="KW-1133">Transmembrane helix</keyword>
<dbReference type="HAMAP" id="MF_00445">
    <property type="entry name" value="NDH1_NuoN_1"/>
    <property type="match status" value="1"/>
</dbReference>
<comment type="similarity">
    <text evidence="5">Belongs to the complex I subunit 2 family.</text>
</comment>
<comment type="catalytic activity">
    <reaction evidence="5">
        <text>a quinone + NADH + 5 H(+)(in) = a quinol + NAD(+) + 4 H(+)(out)</text>
        <dbReference type="Rhea" id="RHEA:57888"/>
        <dbReference type="ChEBI" id="CHEBI:15378"/>
        <dbReference type="ChEBI" id="CHEBI:24646"/>
        <dbReference type="ChEBI" id="CHEBI:57540"/>
        <dbReference type="ChEBI" id="CHEBI:57945"/>
        <dbReference type="ChEBI" id="CHEBI:132124"/>
    </reaction>
</comment>
<dbReference type="Proteomes" id="UP000563426">
    <property type="component" value="Unassembled WGS sequence"/>
</dbReference>
<feature type="transmembrane region" description="Helical" evidence="5">
    <location>
        <begin position="166"/>
        <end position="189"/>
    </location>
</feature>
<dbReference type="EMBL" id="JABFJV010000029">
    <property type="protein sequence ID" value="NOK33123.1"/>
    <property type="molecule type" value="Genomic_DNA"/>
</dbReference>
<reference evidence="8 9" key="1">
    <citation type="submission" date="2020-05" db="EMBL/GenBank/DDBJ databases">
        <authorList>
            <person name="Whitworth D."/>
        </authorList>
    </citation>
    <scope>NUCLEOTIDE SEQUENCE [LARGE SCALE GENOMIC DNA]</scope>
    <source>
        <strain evidence="8 9">AB043B</strain>
    </source>
</reference>
<evidence type="ECO:0000256" key="5">
    <source>
        <dbReference type="HAMAP-Rule" id="MF_00445"/>
    </source>
</evidence>
<keyword evidence="5" id="KW-0830">Ubiquinone</keyword>
<dbReference type="Pfam" id="PF00361">
    <property type="entry name" value="Proton_antipo_M"/>
    <property type="match status" value="2"/>
</dbReference>
<gene>
    <name evidence="5" type="primary">nuoN</name>
    <name evidence="8" type="ORF">HMI49_07940</name>
</gene>
<evidence type="ECO:0000313" key="8">
    <source>
        <dbReference type="EMBL" id="NOK33123.1"/>
    </source>
</evidence>
<keyword evidence="5" id="KW-0813">Transport</keyword>
<feature type="transmembrane region" description="Helical" evidence="5">
    <location>
        <begin position="482"/>
        <end position="502"/>
    </location>
</feature>
<evidence type="ECO:0000256" key="4">
    <source>
        <dbReference type="ARBA" id="ARBA00023136"/>
    </source>
</evidence>
<accession>A0A3A8I8W2</accession>
<evidence type="ECO:0000259" key="7">
    <source>
        <dbReference type="Pfam" id="PF00361"/>
    </source>
</evidence>
<evidence type="ECO:0000256" key="6">
    <source>
        <dbReference type="RuleBase" id="RU000320"/>
    </source>
</evidence>
<dbReference type="GO" id="GO:0012505">
    <property type="term" value="C:endomembrane system"/>
    <property type="evidence" value="ECO:0007669"/>
    <property type="project" value="UniProtKB-SubCell"/>
</dbReference>
<keyword evidence="5" id="KW-1003">Cell membrane</keyword>
<dbReference type="GO" id="GO:0008137">
    <property type="term" value="F:NADH dehydrogenase (ubiquinone) activity"/>
    <property type="evidence" value="ECO:0007669"/>
    <property type="project" value="InterPro"/>
</dbReference>
<feature type="domain" description="NADH:quinone oxidoreductase/Mrp antiporter transmembrane" evidence="7">
    <location>
        <begin position="353"/>
        <end position="453"/>
    </location>
</feature>
<sequence length="519" mass="54706">MNLPNITLAEFLPMLPAIIMVVAASVLLLSEVFLSATASRGYQAVLTVVAAVASGAVAVGLMFEPPREVFLGFGVLDPFSSFLTLVVSVGLGLAALSAVGFLRRRGAERGEFYALMLFASAGMSLLAMSSEFITIFVNIEVLSIATYALTAYLRRGTRPSEAGFKYFILGAFSSAILLYGTALLYGATGTTKLNDMAGPLQQALSTSPALVYVGAVLIAAGFAFKVAAVPFHMWTPDVYEGAPTPVTALMSAGVKAAAFASLVRVFITVGKGMDPKLPLMLFATLALLTMIAGNLMAIPQRNVKRMLAYSSIAHAGYLLLGVAALFVAAPGEHFRLLSASSLSGGTPLDVARSDALRGILYYLLAYTFSATGAFAMVSALERREDEEKGTAWDLERFAGLAQRRPGWAFAMAAFMLSLGGIPPTVGFMSKLLIFQAAIDVGLVGLTVVAVLSSAAGAYYYLRVVVYMFMHPIPEGAQPLERNWGTEAALVIATVAVVLLGILPGHVTDWLAQAGTLFGQ</sequence>
<feature type="domain" description="NADH:quinone oxidoreductase/Mrp antiporter transmembrane" evidence="7">
    <location>
        <begin position="129"/>
        <end position="324"/>
    </location>
</feature>
<keyword evidence="5" id="KW-0874">Quinone</keyword>
<organism evidence="8 9">
    <name type="scientific">Corallococcus exercitus</name>
    <dbReference type="NCBI Taxonomy" id="2316736"/>
    <lineage>
        <taxon>Bacteria</taxon>
        <taxon>Pseudomonadati</taxon>
        <taxon>Myxococcota</taxon>
        <taxon>Myxococcia</taxon>
        <taxon>Myxococcales</taxon>
        <taxon>Cystobacterineae</taxon>
        <taxon>Myxococcaceae</taxon>
        <taxon>Corallococcus</taxon>
    </lineage>
</organism>
<evidence type="ECO:0000256" key="1">
    <source>
        <dbReference type="ARBA" id="ARBA00004127"/>
    </source>
</evidence>
<feature type="transmembrane region" description="Helical" evidence="5">
    <location>
        <begin position="431"/>
        <end position="461"/>
    </location>
</feature>
<dbReference type="RefSeq" id="WP_120527352.1">
    <property type="nucleotide sequence ID" value="NZ_JABFJV010000029.1"/>
</dbReference>
<feature type="transmembrane region" description="Helical" evidence="5">
    <location>
        <begin position="246"/>
        <end position="267"/>
    </location>
</feature>
<evidence type="ECO:0000256" key="3">
    <source>
        <dbReference type="ARBA" id="ARBA00022989"/>
    </source>
</evidence>
<dbReference type="EC" id="7.1.1.-" evidence="5"/>
<dbReference type="OrthoDB" id="9805769at2"/>
<dbReference type="GO" id="GO:0005886">
    <property type="term" value="C:plasma membrane"/>
    <property type="evidence" value="ECO:0007669"/>
    <property type="project" value="UniProtKB-SubCell"/>
</dbReference>
<keyword evidence="2 5" id="KW-0812">Transmembrane</keyword>
<comment type="subunit">
    <text evidence="5">NDH-1 is composed of 14 different subunits. Subunits NuoA, H, J, K, L, M, N constitute the membrane sector of the complex.</text>
</comment>
<keyword evidence="4 5" id="KW-0472">Membrane</keyword>
<dbReference type="GO" id="GO:0042773">
    <property type="term" value="P:ATP synthesis coupled electron transport"/>
    <property type="evidence" value="ECO:0007669"/>
    <property type="project" value="InterPro"/>
</dbReference>
<comment type="function">
    <text evidence="5">NDH-1 shuttles electrons from NADH, via FMN and iron-sulfur (Fe-S) centers, to quinones in the respiratory chain. The immediate electron acceptor for the enzyme in this species is believed to be ubiquinone. Couples the redox reaction to proton translocation (for every two electrons transferred, four hydrogen ions are translocated across the cytoplasmic membrane), and thus conserves the redox energy in a proton gradient.</text>
</comment>
<comment type="caution">
    <text evidence="8">The sequence shown here is derived from an EMBL/GenBank/DDBJ whole genome shotgun (WGS) entry which is preliminary data.</text>
</comment>
<dbReference type="InterPro" id="IPR001750">
    <property type="entry name" value="ND/Mrp_TM"/>
</dbReference>
<feature type="transmembrane region" description="Helical" evidence="5">
    <location>
        <begin position="41"/>
        <end position="62"/>
    </location>
</feature>
<feature type="transmembrane region" description="Helical" evidence="5">
    <location>
        <begin position="406"/>
        <end position="425"/>
    </location>
</feature>